<dbReference type="Gene3D" id="3.30.420.10">
    <property type="entry name" value="Ribonuclease H-like superfamily/Ribonuclease H"/>
    <property type="match status" value="1"/>
</dbReference>
<dbReference type="Pfam" id="PF13456">
    <property type="entry name" value="RVT_3"/>
    <property type="match status" value="1"/>
</dbReference>
<dbReference type="InParanoid" id="A0A7N2N1F3"/>
<dbReference type="OMA" id="YTEANTV"/>
<dbReference type="Gramene" id="QL12p001149:mrna">
    <property type="protein sequence ID" value="QL12p001149:mrna:CDS:1"/>
    <property type="gene ID" value="QL12p001149"/>
</dbReference>
<sequence length="214" mass="23042">MTASIIWNRRNSLKFGRPAIPVTNIIPRAGSLLQEFVIAQEVPDEPPSLAVSTQWHPPEFPYYEANFDAAVFKASSSAGIGVIIRDNKGDAIGALSVPTPLSTSVAAMEALACRRAVLFAKEIGLRQVLFEGDSAMVIQALIQGDSASAEYGNIIDDIRALAADFDFCHFIHVKRNCNVVADALAKKAKILSGLAVRLEDVPEDMAPLLLLDVP</sequence>
<reference evidence="2 3" key="1">
    <citation type="journal article" date="2016" name="G3 (Bethesda)">
        <title>First Draft Assembly and Annotation of the Genome of a California Endemic Oak Quercus lobata Nee (Fagaceae).</title>
        <authorList>
            <person name="Sork V.L."/>
            <person name="Fitz-Gibbon S.T."/>
            <person name="Puiu D."/>
            <person name="Crepeau M."/>
            <person name="Gugger P.F."/>
            <person name="Sherman R."/>
            <person name="Stevens K."/>
            <person name="Langley C.H."/>
            <person name="Pellegrini M."/>
            <person name="Salzberg S.L."/>
        </authorList>
    </citation>
    <scope>NUCLEOTIDE SEQUENCE [LARGE SCALE GENOMIC DNA]</scope>
    <source>
        <strain evidence="2 3">cv. SW786</strain>
    </source>
</reference>
<dbReference type="GO" id="GO:0003676">
    <property type="term" value="F:nucleic acid binding"/>
    <property type="evidence" value="ECO:0007669"/>
    <property type="project" value="InterPro"/>
</dbReference>
<dbReference type="InterPro" id="IPR052929">
    <property type="entry name" value="RNase_H-like_EbsB-rel"/>
</dbReference>
<dbReference type="InterPro" id="IPR036397">
    <property type="entry name" value="RNaseH_sf"/>
</dbReference>
<dbReference type="SUPFAM" id="SSF53098">
    <property type="entry name" value="Ribonuclease H-like"/>
    <property type="match status" value="1"/>
</dbReference>
<dbReference type="CDD" id="cd06222">
    <property type="entry name" value="RNase_H_like"/>
    <property type="match status" value="1"/>
</dbReference>
<dbReference type="InterPro" id="IPR012337">
    <property type="entry name" value="RNaseH-like_sf"/>
</dbReference>
<keyword evidence="3" id="KW-1185">Reference proteome</keyword>
<accession>A0A7N2N1F3</accession>
<feature type="domain" description="RNase H type-1" evidence="1">
    <location>
        <begin position="66"/>
        <end position="188"/>
    </location>
</feature>
<evidence type="ECO:0000313" key="2">
    <source>
        <dbReference type="EnsemblPlants" id="QL12p001149:mrna:CDS:1"/>
    </source>
</evidence>
<dbReference type="EMBL" id="LRBV02000012">
    <property type="status" value="NOT_ANNOTATED_CDS"/>
    <property type="molecule type" value="Genomic_DNA"/>
</dbReference>
<dbReference type="PANTHER" id="PTHR47074">
    <property type="entry name" value="BNAC02G40300D PROTEIN"/>
    <property type="match status" value="1"/>
</dbReference>
<dbReference type="InterPro" id="IPR044730">
    <property type="entry name" value="RNase_H-like_dom_plant"/>
</dbReference>
<dbReference type="AlphaFoldDB" id="A0A7N2N1F3"/>
<evidence type="ECO:0000313" key="3">
    <source>
        <dbReference type="Proteomes" id="UP000594261"/>
    </source>
</evidence>
<dbReference type="Proteomes" id="UP000594261">
    <property type="component" value="Chromosome 12"/>
</dbReference>
<organism evidence="2 3">
    <name type="scientific">Quercus lobata</name>
    <name type="common">Valley oak</name>
    <dbReference type="NCBI Taxonomy" id="97700"/>
    <lineage>
        <taxon>Eukaryota</taxon>
        <taxon>Viridiplantae</taxon>
        <taxon>Streptophyta</taxon>
        <taxon>Embryophyta</taxon>
        <taxon>Tracheophyta</taxon>
        <taxon>Spermatophyta</taxon>
        <taxon>Magnoliopsida</taxon>
        <taxon>eudicotyledons</taxon>
        <taxon>Gunneridae</taxon>
        <taxon>Pentapetalae</taxon>
        <taxon>rosids</taxon>
        <taxon>fabids</taxon>
        <taxon>Fagales</taxon>
        <taxon>Fagaceae</taxon>
        <taxon>Quercus</taxon>
    </lineage>
</organism>
<dbReference type="PANTHER" id="PTHR47074:SF48">
    <property type="entry name" value="POLYNUCLEOTIDYL TRANSFERASE, RIBONUCLEASE H-LIKE SUPERFAMILY PROTEIN"/>
    <property type="match status" value="1"/>
</dbReference>
<dbReference type="GO" id="GO:0004523">
    <property type="term" value="F:RNA-DNA hybrid ribonuclease activity"/>
    <property type="evidence" value="ECO:0007669"/>
    <property type="project" value="InterPro"/>
</dbReference>
<dbReference type="InterPro" id="IPR002156">
    <property type="entry name" value="RNaseH_domain"/>
</dbReference>
<reference evidence="2" key="2">
    <citation type="submission" date="2021-01" db="UniProtKB">
        <authorList>
            <consortium name="EnsemblPlants"/>
        </authorList>
    </citation>
    <scope>IDENTIFICATION</scope>
</reference>
<proteinExistence type="predicted"/>
<name>A0A7N2N1F3_QUELO</name>
<protein>
    <recommendedName>
        <fullName evidence="1">RNase H type-1 domain-containing protein</fullName>
    </recommendedName>
</protein>
<evidence type="ECO:0000259" key="1">
    <source>
        <dbReference type="Pfam" id="PF13456"/>
    </source>
</evidence>
<dbReference type="EnsemblPlants" id="QL12p001149:mrna">
    <property type="protein sequence ID" value="QL12p001149:mrna:CDS:1"/>
    <property type="gene ID" value="QL12p001149"/>
</dbReference>